<comment type="caution">
    <text evidence="2">The sequence shown here is derived from an EMBL/GenBank/DDBJ whole genome shotgun (WGS) entry which is preliminary data.</text>
</comment>
<organism evidence="2 3">
    <name type="scientific">Haloplasma contractile SSD-17B</name>
    <dbReference type="NCBI Taxonomy" id="1033810"/>
    <lineage>
        <taxon>Bacteria</taxon>
        <taxon>Bacillati</taxon>
        <taxon>Mycoplasmatota</taxon>
        <taxon>Mollicutes</taxon>
        <taxon>Haloplasmatales</taxon>
        <taxon>Haloplasmataceae</taxon>
        <taxon>Haloplasma</taxon>
    </lineage>
</organism>
<reference evidence="2 3" key="1">
    <citation type="journal article" date="2011" name="J. Bacteriol.">
        <title>Genome sequence of Haloplasma contractile, an unusual contractile bacterium from a deep-sea anoxic brine lake.</title>
        <authorList>
            <person name="Antunes A."/>
            <person name="Alam I."/>
            <person name="El Dorry H."/>
            <person name="Siam R."/>
            <person name="Robertson A."/>
            <person name="Bajic V.B."/>
            <person name="Stingl U."/>
        </authorList>
    </citation>
    <scope>NUCLEOTIDE SEQUENCE [LARGE SCALE GENOMIC DNA]</scope>
    <source>
        <strain evidence="2 3">SSD-17B</strain>
    </source>
</reference>
<reference evidence="2 3" key="2">
    <citation type="journal article" date="2013" name="PLoS ONE">
        <title>INDIGO - INtegrated Data Warehouse of MIcrobial GenOmes with Examples from the Red Sea Extremophiles.</title>
        <authorList>
            <person name="Alam I."/>
            <person name="Antunes A."/>
            <person name="Kamau A.A."/>
            <person name="Ba Alawi W."/>
            <person name="Kalkatawi M."/>
            <person name="Stingl U."/>
            <person name="Bajic V.B."/>
        </authorList>
    </citation>
    <scope>NUCLEOTIDE SEQUENCE [LARGE SCALE GENOMIC DNA]</scope>
    <source>
        <strain evidence="2 3">SSD-17B</strain>
    </source>
</reference>
<feature type="transmembrane region" description="Helical" evidence="1">
    <location>
        <begin position="44"/>
        <end position="65"/>
    </location>
</feature>
<protein>
    <submittedName>
        <fullName evidence="2">Macrolide-efflux protein</fullName>
    </submittedName>
</protein>
<dbReference type="Proteomes" id="UP000005707">
    <property type="component" value="Unassembled WGS sequence"/>
</dbReference>
<evidence type="ECO:0000313" key="2">
    <source>
        <dbReference type="EMBL" id="ERJ11017.1"/>
    </source>
</evidence>
<feature type="transmembrane region" description="Helical" evidence="1">
    <location>
        <begin position="20"/>
        <end position="38"/>
    </location>
</feature>
<keyword evidence="1" id="KW-0812">Transmembrane</keyword>
<keyword evidence="3" id="KW-1185">Reference proteome</keyword>
<gene>
    <name evidence="2" type="ORF">HLPCO_002970</name>
</gene>
<sequence length="112" mass="13036">MRTSLFKYNKDFRNLFFGQAISNVGTVLYTYIVGFYLLDETGSIYFLGTYIAIVGVVEIGFKYFVSFAIEKRNKVKIIVFSDFIHGILMLIGFLYLLFLGMHRIYMLIILVK</sequence>
<dbReference type="EMBL" id="AFNU02000019">
    <property type="protein sequence ID" value="ERJ11017.1"/>
    <property type="molecule type" value="Genomic_DNA"/>
</dbReference>
<feature type="transmembrane region" description="Helical" evidence="1">
    <location>
        <begin position="77"/>
        <end position="98"/>
    </location>
</feature>
<name>U2DR22_9MOLU</name>
<proteinExistence type="predicted"/>
<keyword evidence="1" id="KW-0472">Membrane</keyword>
<dbReference type="STRING" id="1033810.HLPCO_002970"/>
<dbReference type="InParanoid" id="U2DR22"/>
<dbReference type="RefSeq" id="WP_008825511.1">
    <property type="nucleotide sequence ID" value="NZ_AFNU02000019.1"/>
</dbReference>
<evidence type="ECO:0000313" key="3">
    <source>
        <dbReference type="Proteomes" id="UP000005707"/>
    </source>
</evidence>
<keyword evidence="1" id="KW-1133">Transmembrane helix</keyword>
<accession>U2DR22</accession>
<evidence type="ECO:0000256" key="1">
    <source>
        <dbReference type="SAM" id="Phobius"/>
    </source>
</evidence>
<dbReference type="OrthoDB" id="9775268at2"/>
<dbReference type="AlphaFoldDB" id="U2DR22"/>